<organism evidence="2 3">
    <name type="scientific">Methylobacter tundripaludum</name>
    <dbReference type="NCBI Taxonomy" id="173365"/>
    <lineage>
        <taxon>Bacteria</taxon>
        <taxon>Pseudomonadati</taxon>
        <taxon>Pseudomonadota</taxon>
        <taxon>Gammaproteobacteria</taxon>
        <taxon>Methylococcales</taxon>
        <taxon>Methylococcaceae</taxon>
        <taxon>Methylobacter</taxon>
    </lineage>
</organism>
<dbReference type="AlphaFoldDB" id="A0A2S6H901"/>
<dbReference type="Proteomes" id="UP000240010">
    <property type="component" value="Unassembled WGS sequence"/>
</dbReference>
<comment type="caution">
    <text evidence="2">The sequence shown here is derived from an EMBL/GenBank/DDBJ whole genome shotgun (WGS) entry which is preliminary data.</text>
</comment>
<name>A0A2S6H901_9GAMM</name>
<dbReference type="EMBL" id="PTIZ01000012">
    <property type="protein sequence ID" value="PPK73964.1"/>
    <property type="molecule type" value="Genomic_DNA"/>
</dbReference>
<keyword evidence="1" id="KW-1133">Transmembrane helix</keyword>
<sequence length="45" mass="5453">MTLIIMIEEDFFELSWKKHWIAVLRLSVFIIIIRVISVQLYLMAE</sequence>
<gene>
    <name evidence="2" type="ORF">B0F87_11215</name>
</gene>
<evidence type="ECO:0000313" key="3">
    <source>
        <dbReference type="Proteomes" id="UP000240010"/>
    </source>
</evidence>
<evidence type="ECO:0000313" key="2">
    <source>
        <dbReference type="EMBL" id="PPK73964.1"/>
    </source>
</evidence>
<feature type="transmembrane region" description="Helical" evidence="1">
    <location>
        <begin position="20"/>
        <end position="42"/>
    </location>
</feature>
<protein>
    <submittedName>
        <fullName evidence="2">Uncharacterized protein</fullName>
    </submittedName>
</protein>
<reference evidence="2 3" key="1">
    <citation type="submission" date="2018-02" db="EMBL/GenBank/DDBJ databases">
        <title>Subsurface microbial communities from deep shales in Ohio and West Virginia, USA.</title>
        <authorList>
            <person name="Wrighton K."/>
        </authorList>
    </citation>
    <scope>NUCLEOTIDE SEQUENCE [LARGE SCALE GENOMIC DNA]</scope>
    <source>
        <strain evidence="2 3">OWC-DMM</strain>
    </source>
</reference>
<evidence type="ECO:0000256" key="1">
    <source>
        <dbReference type="SAM" id="Phobius"/>
    </source>
</evidence>
<proteinExistence type="predicted"/>
<keyword evidence="1" id="KW-0472">Membrane</keyword>
<keyword evidence="1" id="KW-0812">Transmembrane</keyword>
<accession>A0A2S6H901</accession>